<dbReference type="GO" id="GO:0000786">
    <property type="term" value="C:nucleosome"/>
    <property type="evidence" value="ECO:0007669"/>
    <property type="project" value="InterPro"/>
</dbReference>
<evidence type="ECO:0000259" key="10">
    <source>
        <dbReference type="PROSITE" id="PS51504"/>
    </source>
</evidence>
<dbReference type="GO" id="GO:0003690">
    <property type="term" value="F:double-stranded DNA binding"/>
    <property type="evidence" value="ECO:0007669"/>
    <property type="project" value="TreeGrafter"/>
</dbReference>
<comment type="subcellular location">
    <subcellularLocation>
        <location evidence="2">Chromosome</location>
    </subcellularLocation>
    <subcellularLocation>
        <location evidence="1 8">Nucleus</location>
    </subcellularLocation>
</comment>
<dbReference type="Gene3D" id="1.10.10.10">
    <property type="entry name" value="Winged helix-like DNA-binding domain superfamily/Winged helix DNA-binding domain"/>
    <property type="match status" value="1"/>
</dbReference>
<dbReference type="InterPro" id="IPR005818">
    <property type="entry name" value="Histone_H1/H5_H15"/>
</dbReference>
<name>A0A022XHZ9_TRISD</name>
<gene>
    <name evidence="11" type="ORF">H105_07186</name>
</gene>
<dbReference type="InterPro" id="IPR005819">
    <property type="entry name" value="H1/H5"/>
</dbReference>
<evidence type="ECO:0000313" key="11">
    <source>
        <dbReference type="EMBL" id="EZF70370.1"/>
    </source>
</evidence>
<keyword evidence="12" id="KW-1185">Reference proteome</keyword>
<dbReference type="SMART" id="SM00526">
    <property type="entry name" value="H15"/>
    <property type="match status" value="1"/>
</dbReference>
<evidence type="ECO:0000256" key="2">
    <source>
        <dbReference type="ARBA" id="ARBA00004286"/>
    </source>
</evidence>
<dbReference type="PANTHER" id="PTHR11467">
    <property type="entry name" value="HISTONE H1"/>
    <property type="match status" value="1"/>
</dbReference>
<evidence type="ECO:0000256" key="4">
    <source>
        <dbReference type="ARBA" id="ARBA00022454"/>
    </source>
</evidence>
<dbReference type="EMBL" id="KK208912">
    <property type="protein sequence ID" value="EZF70370.1"/>
    <property type="molecule type" value="Genomic_DNA"/>
</dbReference>
<dbReference type="HOGENOM" id="CLU_052897_0_2_1"/>
<feature type="domain" description="H15" evidence="10">
    <location>
        <begin position="13"/>
        <end position="88"/>
    </location>
</feature>
<dbReference type="SUPFAM" id="SSF46785">
    <property type="entry name" value="Winged helix' DNA-binding domain"/>
    <property type="match status" value="1"/>
</dbReference>
<dbReference type="InterPro" id="IPR036388">
    <property type="entry name" value="WH-like_DNA-bd_sf"/>
</dbReference>
<evidence type="ECO:0000256" key="1">
    <source>
        <dbReference type="ARBA" id="ARBA00004123"/>
    </source>
</evidence>
<feature type="region of interest" description="Disordered" evidence="9">
    <location>
        <begin position="71"/>
        <end position="164"/>
    </location>
</feature>
<dbReference type="Pfam" id="PF00538">
    <property type="entry name" value="Linker_histone"/>
    <property type="match status" value="1"/>
</dbReference>
<dbReference type="GO" id="GO:0030527">
    <property type="term" value="F:structural constituent of chromatin"/>
    <property type="evidence" value="ECO:0007669"/>
    <property type="project" value="InterPro"/>
</dbReference>
<dbReference type="InterPro" id="IPR036390">
    <property type="entry name" value="WH_DNA-bd_sf"/>
</dbReference>
<dbReference type="GO" id="GO:0005634">
    <property type="term" value="C:nucleus"/>
    <property type="evidence" value="ECO:0007669"/>
    <property type="project" value="UniProtKB-SubCell"/>
</dbReference>
<evidence type="ECO:0000256" key="7">
    <source>
        <dbReference type="ARBA" id="ARBA00055135"/>
    </source>
</evidence>
<comment type="function">
    <text evidence="7">Could act as an H1-type linker histone.</text>
</comment>
<organism evidence="11 12">
    <name type="scientific">Trichophyton soudanense CBS 452.61</name>
    <dbReference type="NCBI Taxonomy" id="1215331"/>
    <lineage>
        <taxon>Eukaryota</taxon>
        <taxon>Fungi</taxon>
        <taxon>Dikarya</taxon>
        <taxon>Ascomycota</taxon>
        <taxon>Pezizomycotina</taxon>
        <taxon>Eurotiomycetes</taxon>
        <taxon>Eurotiomycetidae</taxon>
        <taxon>Onygenales</taxon>
        <taxon>Arthrodermataceae</taxon>
        <taxon>Trichophyton</taxon>
    </lineage>
</organism>
<feature type="compositionally biased region" description="Low complexity" evidence="9">
    <location>
        <begin position="104"/>
        <end position="119"/>
    </location>
</feature>
<dbReference type="GO" id="GO:0031492">
    <property type="term" value="F:nucleosomal DNA binding"/>
    <property type="evidence" value="ECO:0007669"/>
    <property type="project" value="TreeGrafter"/>
</dbReference>
<keyword evidence="6 8" id="KW-0539">Nucleus</keyword>
<dbReference type="AlphaFoldDB" id="A0A022XHZ9"/>
<protein>
    <recommendedName>
        <fullName evidence="3">Histone H1</fullName>
    </recommendedName>
</protein>
<dbReference type="FunFam" id="1.10.10.10:FF:000383">
    <property type="entry name" value="Histone H1"/>
    <property type="match status" value="1"/>
</dbReference>
<dbReference type="PRINTS" id="PR00624">
    <property type="entry name" value="HISTONEH5"/>
</dbReference>
<sequence>MPAKKAASGKSATHASYKDMIKDAIINLKERNGSSRQALKKYVQHNNTITVTSQATFDAQFNRALKAAVEKGEFTQPKGPSGPVKLAKKETKPAAKPAAKKAAKPAAKTATKKASSTKKAAAKTDKADKEEKKPKKAAATTKKTAAPKTPKPTKANTTKQRKATSSVRLIFAFFLSLMSTNMW</sequence>
<evidence type="ECO:0000256" key="5">
    <source>
        <dbReference type="ARBA" id="ARBA00023125"/>
    </source>
</evidence>
<keyword evidence="4 8" id="KW-0158">Chromosome</keyword>
<reference evidence="11 12" key="1">
    <citation type="submission" date="2014-02" db="EMBL/GenBank/DDBJ databases">
        <title>The Genome Sequence of Trichophyton rubrum (morphotype soudanense) CBS 452.61.</title>
        <authorList>
            <consortium name="The Broad Institute Genomics Platform"/>
            <person name="Cuomo C.A."/>
            <person name="White T.C."/>
            <person name="Graser Y."/>
            <person name="Martinez-Rossi N."/>
            <person name="Heitman J."/>
            <person name="Young S.K."/>
            <person name="Zeng Q."/>
            <person name="Gargeya S."/>
            <person name="Abouelleil A."/>
            <person name="Alvarado L."/>
            <person name="Chapman S.B."/>
            <person name="Gainer-Dewar J."/>
            <person name="Goldberg J."/>
            <person name="Griggs A."/>
            <person name="Gujja S."/>
            <person name="Hansen M."/>
            <person name="Howarth C."/>
            <person name="Imamovic A."/>
            <person name="Larimer J."/>
            <person name="Martinez D."/>
            <person name="Murphy C."/>
            <person name="Pearson M.D."/>
            <person name="Persinoti G."/>
            <person name="Poon T."/>
            <person name="Priest M."/>
            <person name="Roberts A.D."/>
            <person name="Saif S."/>
            <person name="Shea T.D."/>
            <person name="Sykes S.N."/>
            <person name="Wortman J."/>
            <person name="Nusbaum C."/>
            <person name="Birren B."/>
        </authorList>
    </citation>
    <scope>NUCLEOTIDE SEQUENCE [LARGE SCALE GENOMIC DNA]</scope>
    <source>
        <strain evidence="11 12">CBS 452.61</strain>
    </source>
</reference>
<keyword evidence="5 8" id="KW-0238">DNA-binding</keyword>
<accession>A0A022XHZ9</accession>
<dbReference type="GO" id="GO:0045910">
    <property type="term" value="P:negative regulation of DNA recombination"/>
    <property type="evidence" value="ECO:0007669"/>
    <property type="project" value="TreeGrafter"/>
</dbReference>
<evidence type="ECO:0000256" key="9">
    <source>
        <dbReference type="SAM" id="MobiDB-lite"/>
    </source>
</evidence>
<feature type="compositionally biased region" description="Basic and acidic residues" evidence="9">
    <location>
        <begin position="122"/>
        <end position="133"/>
    </location>
</feature>
<feature type="compositionally biased region" description="Low complexity" evidence="9">
    <location>
        <begin position="137"/>
        <end position="158"/>
    </location>
</feature>
<dbReference type="PANTHER" id="PTHR11467:SF36">
    <property type="entry name" value="HISTONE 24-RELATED"/>
    <property type="match status" value="1"/>
</dbReference>
<evidence type="ECO:0000256" key="8">
    <source>
        <dbReference type="RuleBase" id="RU003894"/>
    </source>
</evidence>
<evidence type="ECO:0000313" key="12">
    <source>
        <dbReference type="Proteomes" id="UP000023623"/>
    </source>
</evidence>
<proteinExistence type="inferred from homology"/>
<dbReference type="Proteomes" id="UP000023623">
    <property type="component" value="Unassembled WGS sequence"/>
</dbReference>
<evidence type="ECO:0000256" key="6">
    <source>
        <dbReference type="ARBA" id="ARBA00023242"/>
    </source>
</evidence>
<evidence type="ECO:0000256" key="3">
    <source>
        <dbReference type="ARBA" id="ARBA00020833"/>
    </source>
</evidence>
<dbReference type="GO" id="GO:0006334">
    <property type="term" value="P:nucleosome assembly"/>
    <property type="evidence" value="ECO:0007669"/>
    <property type="project" value="InterPro"/>
</dbReference>
<comment type="similarity">
    <text evidence="8">Belongs to the histone H1/H5 family.</text>
</comment>
<dbReference type="GO" id="GO:0030261">
    <property type="term" value="P:chromosome condensation"/>
    <property type="evidence" value="ECO:0007669"/>
    <property type="project" value="TreeGrafter"/>
</dbReference>
<dbReference type="OrthoDB" id="1110759at2759"/>
<dbReference type="CDD" id="cd00073">
    <property type="entry name" value="H15"/>
    <property type="match status" value="1"/>
</dbReference>
<dbReference type="PROSITE" id="PS51504">
    <property type="entry name" value="H15"/>
    <property type="match status" value="1"/>
</dbReference>